<dbReference type="Gene3D" id="1.10.150.240">
    <property type="entry name" value="Putative phosphatase, domain 2"/>
    <property type="match status" value="1"/>
</dbReference>
<comment type="cofactor">
    <cofactor evidence="1">
        <name>Mg(2+)</name>
        <dbReference type="ChEBI" id="CHEBI:18420"/>
    </cofactor>
</comment>
<organism evidence="5 6">
    <name type="scientific">Splendidivirga corallicola</name>
    <dbReference type="NCBI Taxonomy" id="3051826"/>
    <lineage>
        <taxon>Bacteria</taxon>
        <taxon>Pseudomonadati</taxon>
        <taxon>Bacteroidota</taxon>
        <taxon>Cytophagia</taxon>
        <taxon>Cytophagales</taxon>
        <taxon>Splendidivirgaceae</taxon>
        <taxon>Splendidivirga</taxon>
    </lineage>
</organism>
<protein>
    <submittedName>
        <fullName evidence="5">HAD-IA family hydrolase</fullName>
    </submittedName>
</protein>
<evidence type="ECO:0000256" key="4">
    <source>
        <dbReference type="ARBA" id="ARBA00022842"/>
    </source>
</evidence>
<evidence type="ECO:0000256" key="2">
    <source>
        <dbReference type="ARBA" id="ARBA00006171"/>
    </source>
</evidence>
<dbReference type="InterPro" id="IPR023214">
    <property type="entry name" value="HAD_sf"/>
</dbReference>
<dbReference type="SFLD" id="SFLDS00003">
    <property type="entry name" value="Haloacid_Dehalogenase"/>
    <property type="match status" value="1"/>
</dbReference>
<dbReference type="InterPro" id="IPR023198">
    <property type="entry name" value="PGP-like_dom2"/>
</dbReference>
<dbReference type="PANTHER" id="PTHR46193">
    <property type="entry name" value="6-PHOSPHOGLUCONATE PHOSPHATASE"/>
    <property type="match status" value="1"/>
</dbReference>
<dbReference type="Gene3D" id="3.40.50.1000">
    <property type="entry name" value="HAD superfamily/HAD-like"/>
    <property type="match status" value="1"/>
</dbReference>
<keyword evidence="6" id="KW-1185">Reference proteome</keyword>
<evidence type="ECO:0000256" key="1">
    <source>
        <dbReference type="ARBA" id="ARBA00001946"/>
    </source>
</evidence>
<accession>A0ABT8KUC6</accession>
<keyword evidence="4" id="KW-0460">Magnesium</keyword>
<sequence length="223" mass="24468">MANIDNILFDCDGVLVDTEIVAARVMVEQLQSLDIDINVGTYLTECTGRTFSGIFRDFMDKGQLDPELKLDEIIASLEQRIFEGTTPIIGVNQALDQIQIRKSVVSNSNVYQIQHALESAGISKHFGSRMFSSMHVEKPKPSPLVYLYALKSLRVPKERCIVIEDSLSGTKAAKSAGMTVIGFTGGSHIVDGHKEKLEALGVLTVCEKHEDLPDLISDITKSS</sequence>
<dbReference type="InterPro" id="IPR006439">
    <property type="entry name" value="HAD-SF_hydro_IA"/>
</dbReference>
<evidence type="ECO:0000313" key="6">
    <source>
        <dbReference type="Proteomes" id="UP001172082"/>
    </source>
</evidence>
<dbReference type="SUPFAM" id="SSF56784">
    <property type="entry name" value="HAD-like"/>
    <property type="match status" value="1"/>
</dbReference>
<keyword evidence="5" id="KW-0378">Hydrolase</keyword>
<dbReference type="SFLD" id="SFLDG01129">
    <property type="entry name" value="C1.5:_HAD__Beta-PGM__Phosphata"/>
    <property type="match status" value="1"/>
</dbReference>
<dbReference type="Proteomes" id="UP001172082">
    <property type="component" value="Unassembled WGS sequence"/>
</dbReference>
<name>A0ABT8KUC6_9BACT</name>
<dbReference type="NCBIfam" id="TIGR01509">
    <property type="entry name" value="HAD-SF-IA-v3"/>
    <property type="match status" value="1"/>
</dbReference>
<keyword evidence="3" id="KW-0479">Metal-binding</keyword>
<dbReference type="InterPro" id="IPR036412">
    <property type="entry name" value="HAD-like_sf"/>
</dbReference>
<dbReference type="EMBL" id="JAUJEA010000008">
    <property type="protein sequence ID" value="MDN5203759.1"/>
    <property type="molecule type" value="Genomic_DNA"/>
</dbReference>
<dbReference type="InterPro" id="IPR051600">
    <property type="entry name" value="Beta-PGM-like"/>
</dbReference>
<dbReference type="InterPro" id="IPR041492">
    <property type="entry name" value="HAD_2"/>
</dbReference>
<dbReference type="PANTHER" id="PTHR46193:SF10">
    <property type="entry name" value="6-PHOSPHOGLUCONATE PHOSPHATASE"/>
    <property type="match status" value="1"/>
</dbReference>
<proteinExistence type="inferred from homology"/>
<dbReference type="RefSeq" id="WP_346753782.1">
    <property type="nucleotide sequence ID" value="NZ_JAUJEA010000008.1"/>
</dbReference>
<dbReference type="GO" id="GO:0016787">
    <property type="term" value="F:hydrolase activity"/>
    <property type="evidence" value="ECO:0007669"/>
    <property type="project" value="UniProtKB-KW"/>
</dbReference>
<evidence type="ECO:0000313" key="5">
    <source>
        <dbReference type="EMBL" id="MDN5203759.1"/>
    </source>
</evidence>
<evidence type="ECO:0000256" key="3">
    <source>
        <dbReference type="ARBA" id="ARBA00022723"/>
    </source>
</evidence>
<gene>
    <name evidence="5" type="ORF">QQ008_20380</name>
</gene>
<dbReference type="Pfam" id="PF13419">
    <property type="entry name" value="HAD_2"/>
    <property type="match status" value="1"/>
</dbReference>
<comment type="caution">
    <text evidence="5">The sequence shown here is derived from an EMBL/GenBank/DDBJ whole genome shotgun (WGS) entry which is preliminary data.</text>
</comment>
<comment type="similarity">
    <text evidence="2">Belongs to the HAD-like hydrolase superfamily. CbbY/CbbZ/Gph/YieH family.</text>
</comment>
<reference evidence="5" key="1">
    <citation type="submission" date="2023-06" db="EMBL/GenBank/DDBJ databases">
        <title>Genomic of Parafulvivirga corallium.</title>
        <authorList>
            <person name="Wang G."/>
        </authorList>
    </citation>
    <scope>NUCLEOTIDE SEQUENCE</scope>
    <source>
        <strain evidence="5">BMA10</strain>
    </source>
</reference>